<name>A0A836CAT3_9STRA</name>
<evidence type="ECO:0000256" key="4">
    <source>
        <dbReference type="PROSITE-ProRule" id="PRU00134"/>
    </source>
</evidence>
<accession>A0A836CAT3</accession>
<dbReference type="GO" id="GO:0008270">
    <property type="term" value="F:zinc ion binding"/>
    <property type="evidence" value="ECO:0007669"/>
    <property type="project" value="UniProtKB-KW"/>
</dbReference>
<keyword evidence="7" id="KW-1185">Reference proteome</keyword>
<organism evidence="6 7">
    <name type="scientific">Tribonema minus</name>
    <dbReference type="NCBI Taxonomy" id="303371"/>
    <lineage>
        <taxon>Eukaryota</taxon>
        <taxon>Sar</taxon>
        <taxon>Stramenopiles</taxon>
        <taxon>Ochrophyta</taxon>
        <taxon>PX clade</taxon>
        <taxon>Xanthophyceae</taxon>
        <taxon>Tribonematales</taxon>
        <taxon>Tribonemataceae</taxon>
        <taxon>Tribonema</taxon>
    </lineage>
</organism>
<dbReference type="OrthoDB" id="432970at2759"/>
<dbReference type="SUPFAM" id="SSF144232">
    <property type="entry name" value="HIT/MYND zinc finger-like"/>
    <property type="match status" value="1"/>
</dbReference>
<proteinExistence type="predicted"/>
<evidence type="ECO:0000256" key="2">
    <source>
        <dbReference type="ARBA" id="ARBA00022771"/>
    </source>
</evidence>
<protein>
    <recommendedName>
        <fullName evidence="5">MYND-type domain-containing protein</fullName>
    </recommendedName>
</protein>
<sequence>MSSTTSKVESKRIAREAYQFCVCTSATRPHLTKTQQCDILKKYSWGPFSPCIARMCANCLKTGATKVCIGCCGVSYFDSSCQRSNWTDHKKSCTAGPMITIIPHYDMRQVRADINRKGWGILYHRTGNIPVTLDPLTDEVYELVMNQKVVTQLKLANNIVMTASVQRT</sequence>
<keyword evidence="1" id="KW-0479">Metal-binding</keyword>
<dbReference type="AlphaFoldDB" id="A0A836CAT3"/>
<dbReference type="PROSITE" id="PS50865">
    <property type="entry name" value="ZF_MYND_2"/>
    <property type="match status" value="1"/>
</dbReference>
<evidence type="ECO:0000256" key="3">
    <source>
        <dbReference type="ARBA" id="ARBA00022833"/>
    </source>
</evidence>
<keyword evidence="3" id="KW-0862">Zinc</keyword>
<dbReference type="EMBL" id="JAFCMP010000517">
    <property type="protein sequence ID" value="KAG5178238.1"/>
    <property type="molecule type" value="Genomic_DNA"/>
</dbReference>
<dbReference type="Proteomes" id="UP000664859">
    <property type="component" value="Unassembled WGS sequence"/>
</dbReference>
<gene>
    <name evidence="6" type="ORF">JKP88DRAFT_248321</name>
</gene>
<dbReference type="Pfam" id="PF01753">
    <property type="entry name" value="zf-MYND"/>
    <property type="match status" value="1"/>
</dbReference>
<comment type="caution">
    <text evidence="6">The sequence shown here is derived from an EMBL/GenBank/DDBJ whole genome shotgun (WGS) entry which is preliminary data.</text>
</comment>
<evidence type="ECO:0000313" key="6">
    <source>
        <dbReference type="EMBL" id="KAG5178238.1"/>
    </source>
</evidence>
<dbReference type="InterPro" id="IPR002893">
    <property type="entry name" value="Znf_MYND"/>
</dbReference>
<reference evidence="6" key="1">
    <citation type="submission" date="2021-02" db="EMBL/GenBank/DDBJ databases">
        <title>First Annotated Genome of the Yellow-green Alga Tribonema minus.</title>
        <authorList>
            <person name="Mahan K.M."/>
        </authorList>
    </citation>
    <scope>NUCLEOTIDE SEQUENCE</scope>
    <source>
        <strain evidence="6">UTEX B ZZ1240</strain>
    </source>
</reference>
<feature type="domain" description="MYND-type" evidence="5">
    <location>
        <begin position="56"/>
        <end position="93"/>
    </location>
</feature>
<evidence type="ECO:0000259" key="5">
    <source>
        <dbReference type="PROSITE" id="PS50865"/>
    </source>
</evidence>
<evidence type="ECO:0000256" key="1">
    <source>
        <dbReference type="ARBA" id="ARBA00022723"/>
    </source>
</evidence>
<keyword evidence="2 4" id="KW-0863">Zinc-finger</keyword>
<dbReference type="Gene3D" id="6.10.140.2220">
    <property type="match status" value="1"/>
</dbReference>
<evidence type="ECO:0000313" key="7">
    <source>
        <dbReference type="Proteomes" id="UP000664859"/>
    </source>
</evidence>